<gene>
    <name evidence="3" type="ORF">SAMN05444398_11189</name>
</gene>
<dbReference type="PANTHER" id="PTHR42870:SF1">
    <property type="entry name" value="NON-SPECIFIC LIPID-TRANSFER PROTEIN-LIKE 2"/>
    <property type="match status" value="1"/>
</dbReference>
<dbReference type="Pfam" id="PF22691">
    <property type="entry name" value="Thiolase_C_1"/>
    <property type="match status" value="1"/>
</dbReference>
<dbReference type="AlphaFoldDB" id="A0A1M7GTV2"/>
<dbReference type="GO" id="GO:0003988">
    <property type="term" value="F:acetyl-CoA C-acyltransferase activity"/>
    <property type="evidence" value="ECO:0007669"/>
    <property type="project" value="UniProtKB-ARBA"/>
</dbReference>
<dbReference type="InterPro" id="IPR002155">
    <property type="entry name" value="Thiolase"/>
</dbReference>
<accession>A0A1M7GTV2</accession>
<name>A0A1M7GTV2_9RHOB</name>
<dbReference type="Proteomes" id="UP000183974">
    <property type="component" value="Unassembled WGS sequence"/>
</dbReference>
<reference evidence="3 4" key="1">
    <citation type="submission" date="2016-11" db="EMBL/GenBank/DDBJ databases">
        <authorList>
            <person name="Jaros S."/>
            <person name="Januszkiewicz K."/>
            <person name="Wedrychowicz H."/>
        </authorList>
    </citation>
    <scope>NUCLEOTIDE SEQUENCE [LARGE SCALE GENOMIC DNA]</scope>
    <source>
        <strain evidence="3 4">DSM 29589</strain>
    </source>
</reference>
<dbReference type="PANTHER" id="PTHR42870">
    <property type="entry name" value="ACETYL-COA C-ACETYLTRANSFERASE"/>
    <property type="match status" value="1"/>
</dbReference>
<keyword evidence="3" id="KW-0808">Transferase</keyword>
<dbReference type="RefSeq" id="WP_073035981.1">
    <property type="nucleotide sequence ID" value="NZ_BMLR01000012.1"/>
</dbReference>
<proteinExistence type="predicted"/>
<dbReference type="Pfam" id="PF00108">
    <property type="entry name" value="Thiolase_N"/>
    <property type="match status" value="1"/>
</dbReference>
<dbReference type="EMBL" id="FRBR01000011">
    <property type="protein sequence ID" value="SHM19834.1"/>
    <property type="molecule type" value="Genomic_DNA"/>
</dbReference>
<evidence type="ECO:0000259" key="1">
    <source>
        <dbReference type="Pfam" id="PF00108"/>
    </source>
</evidence>
<dbReference type="SUPFAM" id="SSF53901">
    <property type="entry name" value="Thiolase-like"/>
    <property type="match status" value="1"/>
</dbReference>
<dbReference type="OrthoDB" id="9790314at2"/>
<feature type="domain" description="Thiolase C-terminal" evidence="2">
    <location>
        <begin position="253"/>
        <end position="386"/>
    </location>
</feature>
<dbReference type="PIRSF" id="PIRSF000429">
    <property type="entry name" value="Ac-CoA_Ac_transf"/>
    <property type="match status" value="1"/>
</dbReference>
<evidence type="ECO:0000259" key="2">
    <source>
        <dbReference type="Pfam" id="PF22691"/>
    </source>
</evidence>
<evidence type="ECO:0000313" key="3">
    <source>
        <dbReference type="EMBL" id="SHM19834.1"/>
    </source>
</evidence>
<dbReference type="CDD" id="cd00829">
    <property type="entry name" value="SCP-x_thiolase"/>
    <property type="match status" value="1"/>
</dbReference>
<dbReference type="InterPro" id="IPR055140">
    <property type="entry name" value="Thiolase_C_2"/>
</dbReference>
<protein>
    <submittedName>
        <fullName evidence="3">Acetyl-CoA C-acetyltransferase</fullName>
    </submittedName>
</protein>
<feature type="domain" description="Thiolase N-terminal" evidence="1">
    <location>
        <begin position="6"/>
        <end position="227"/>
    </location>
</feature>
<dbReference type="InterPro" id="IPR020616">
    <property type="entry name" value="Thiolase_N"/>
</dbReference>
<organism evidence="3 4">
    <name type="scientific">Roseovarius pacificus</name>
    <dbReference type="NCBI Taxonomy" id="337701"/>
    <lineage>
        <taxon>Bacteria</taxon>
        <taxon>Pseudomonadati</taxon>
        <taxon>Pseudomonadota</taxon>
        <taxon>Alphaproteobacteria</taxon>
        <taxon>Rhodobacterales</taxon>
        <taxon>Roseobacteraceae</taxon>
        <taxon>Roseovarius</taxon>
    </lineage>
</organism>
<sequence>MTQAICIVGSGHTKFGRLEDNLEQLIVNATREAVEEAGVNPAEIDAIFLGHFNSGMVSDGFASSLIHQAYPEMRFTPAMRAENACASGSAALHAAMNSIQAGKSKTVLVVGAEKMTHLSTADVTTALAGAGYQNDPEEAKLSFPQVFAVAARAYQDRFDDPLEAMARIAEKNHANAMFNPLAQMHKPFTFEQCNEISERNPAIAPPLRLTDCSLVTDGAAAVVLTTAENAHNFDKAARFRAAVQVSDLIPMSARDFLMFEGPEKAFGMAFEEAGIALGDIDFAEVHDCFTIAELLTYEAMGLAKKGEGARAINDGLVLRDGTLPVNLSGGLKAKGHPVGATGVSMHALAYRQLTGQAGEMQKDGAQLGLVFNMGGSAVANYVSILEAHRA</sequence>
<keyword evidence="4" id="KW-1185">Reference proteome</keyword>
<dbReference type="Gene3D" id="3.40.47.10">
    <property type="match status" value="1"/>
</dbReference>
<evidence type="ECO:0000313" key="4">
    <source>
        <dbReference type="Proteomes" id="UP000183974"/>
    </source>
</evidence>
<dbReference type="STRING" id="337701.SAMN05444398_11189"/>
<dbReference type="InterPro" id="IPR016039">
    <property type="entry name" value="Thiolase-like"/>
</dbReference>
<dbReference type="NCBIfam" id="NF005704">
    <property type="entry name" value="PRK07516.1"/>
    <property type="match status" value="1"/>
</dbReference>